<name>A0ACA9MJ83_9GLOM</name>
<protein>
    <submittedName>
        <fullName evidence="1">20049_t:CDS:1</fullName>
    </submittedName>
</protein>
<reference evidence="1" key="1">
    <citation type="submission" date="2021-06" db="EMBL/GenBank/DDBJ databases">
        <authorList>
            <person name="Kallberg Y."/>
            <person name="Tangrot J."/>
            <person name="Rosling A."/>
        </authorList>
    </citation>
    <scope>NUCLEOTIDE SEQUENCE</scope>
    <source>
        <strain evidence="1">MA461A</strain>
    </source>
</reference>
<accession>A0ACA9MJ83</accession>
<evidence type="ECO:0000313" key="1">
    <source>
        <dbReference type="EMBL" id="CAG8590503.1"/>
    </source>
</evidence>
<keyword evidence="2" id="KW-1185">Reference proteome</keyword>
<gene>
    <name evidence="1" type="ORF">RPERSI_LOCUS5515</name>
</gene>
<sequence>MATDNLHKYLNSQHPGWNMTKPSSSQQYLIFTSKMTISNQILTPAQKTKLYILVAEWIVSDTLLFSIVSSESFAAVLRYLNANIDLPSCETMKSTIQSTFVIMQKDVKILLNQVSKIDIQLHSVFADFNITNKGLCATTDGGSNMVSAIQLLKKNLILQNHLFHFLPHHCLAHILNLIVMSSLSPIKSSIEKVCNLVKAIFVLSSLIQELKELGQLVGEDEATCKILQDVST</sequence>
<dbReference type="EMBL" id="CAJVQC010008276">
    <property type="protein sequence ID" value="CAG8590503.1"/>
    <property type="molecule type" value="Genomic_DNA"/>
</dbReference>
<evidence type="ECO:0000313" key="2">
    <source>
        <dbReference type="Proteomes" id="UP000789920"/>
    </source>
</evidence>
<proteinExistence type="predicted"/>
<organism evidence="1 2">
    <name type="scientific">Racocetra persica</name>
    <dbReference type="NCBI Taxonomy" id="160502"/>
    <lineage>
        <taxon>Eukaryota</taxon>
        <taxon>Fungi</taxon>
        <taxon>Fungi incertae sedis</taxon>
        <taxon>Mucoromycota</taxon>
        <taxon>Glomeromycotina</taxon>
        <taxon>Glomeromycetes</taxon>
        <taxon>Diversisporales</taxon>
        <taxon>Gigasporaceae</taxon>
        <taxon>Racocetra</taxon>
    </lineage>
</organism>
<dbReference type="Proteomes" id="UP000789920">
    <property type="component" value="Unassembled WGS sequence"/>
</dbReference>
<comment type="caution">
    <text evidence="1">The sequence shown here is derived from an EMBL/GenBank/DDBJ whole genome shotgun (WGS) entry which is preliminary data.</text>
</comment>